<proteinExistence type="inferred from homology"/>
<name>A0A7S1G454_9STRA</name>
<dbReference type="InterPro" id="IPR001075">
    <property type="entry name" value="NIF_FeS_clus_asmbl_NifU_C"/>
</dbReference>
<evidence type="ECO:0000313" key="3">
    <source>
        <dbReference type="EMBL" id="CAD8910656.1"/>
    </source>
</evidence>
<comment type="similarity">
    <text evidence="1">Belongs to the NifU family.</text>
</comment>
<dbReference type="SUPFAM" id="SSF110836">
    <property type="entry name" value="Hypothetical protein SAV1430"/>
    <property type="match status" value="1"/>
</dbReference>
<dbReference type="SMART" id="SM00932">
    <property type="entry name" value="Nfu_N"/>
    <property type="match status" value="1"/>
</dbReference>
<dbReference type="FunFam" id="3.30.1370.70:FF:000004">
    <property type="entry name" value="HIRA-interacting protein 5, putative"/>
    <property type="match status" value="1"/>
</dbReference>
<dbReference type="PANTHER" id="PTHR11178">
    <property type="entry name" value="IRON-SULFUR CLUSTER SCAFFOLD PROTEIN NFU-RELATED"/>
    <property type="match status" value="1"/>
</dbReference>
<dbReference type="SUPFAM" id="SSF117916">
    <property type="entry name" value="Fe-S cluster assembly (FSCA) domain-like"/>
    <property type="match status" value="1"/>
</dbReference>
<dbReference type="Gene3D" id="3.30.1370.70">
    <property type="entry name" value="Scaffold protein Nfu/NifU, N-terminal domain"/>
    <property type="match status" value="1"/>
</dbReference>
<dbReference type="GO" id="GO:0005506">
    <property type="term" value="F:iron ion binding"/>
    <property type="evidence" value="ECO:0007669"/>
    <property type="project" value="InterPro"/>
</dbReference>
<reference evidence="3" key="1">
    <citation type="submission" date="2021-01" db="EMBL/GenBank/DDBJ databases">
        <authorList>
            <person name="Corre E."/>
            <person name="Pelletier E."/>
            <person name="Niang G."/>
            <person name="Scheremetjew M."/>
            <person name="Finn R."/>
            <person name="Kale V."/>
            <person name="Holt S."/>
            <person name="Cochrane G."/>
            <person name="Meng A."/>
            <person name="Brown T."/>
            <person name="Cohen L."/>
        </authorList>
    </citation>
    <scope>NUCLEOTIDE SEQUENCE</scope>
    <source>
        <strain evidence="3">Ms1</strain>
    </source>
</reference>
<dbReference type="Gene3D" id="3.30.300.130">
    <property type="entry name" value="Fe-S cluster assembly (FSCA)"/>
    <property type="match status" value="1"/>
</dbReference>
<accession>A0A7S1G454</accession>
<dbReference type="InterPro" id="IPR014824">
    <property type="entry name" value="Nfu/NifU_N"/>
</dbReference>
<dbReference type="GO" id="GO:0005739">
    <property type="term" value="C:mitochondrion"/>
    <property type="evidence" value="ECO:0007669"/>
    <property type="project" value="TreeGrafter"/>
</dbReference>
<dbReference type="FunFam" id="3.30.300.130:FF:000001">
    <property type="entry name" value="NFU1 iron-sulfur cluster scaffold"/>
    <property type="match status" value="1"/>
</dbReference>
<dbReference type="InterPro" id="IPR036498">
    <property type="entry name" value="Nfu/NifU_N_sf"/>
</dbReference>
<evidence type="ECO:0000259" key="2">
    <source>
        <dbReference type="SMART" id="SM00932"/>
    </source>
</evidence>
<dbReference type="Pfam" id="PF01106">
    <property type="entry name" value="NifU"/>
    <property type="match status" value="1"/>
</dbReference>
<dbReference type="Pfam" id="PF08712">
    <property type="entry name" value="Nfu_N"/>
    <property type="match status" value="1"/>
</dbReference>
<evidence type="ECO:0000256" key="1">
    <source>
        <dbReference type="ARBA" id="ARBA00006420"/>
    </source>
</evidence>
<dbReference type="InterPro" id="IPR034904">
    <property type="entry name" value="FSCA_dom_sf"/>
</dbReference>
<organism evidence="3">
    <name type="scientific">Bicosoecida sp. CB-2014</name>
    <dbReference type="NCBI Taxonomy" id="1486930"/>
    <lineage>
        <taxon>Eukaryota</taxon>
        <taxon>Sar</taxon>
        <taxon>Stramenopiles</taxon>
        <taxon>Bigyra</taxon>
        <taxon>Opalozoa</taxon>
        <taxon>Bicosoecida</taxon>
    </lineage>
</organism>
<feature type="domain" description="Scaffold protein Nfu/NifU N-terminal" evidence="2">
    <location>
        <begin position="83"/>
        <end position="173"/>
    </location>
</feature>
<dbReference type="GO" id="GO:0051536">
    <property type="term" value="F:iron-sulfur cluster binding"/>
    <property type="evidence" value="ECO:0007669"/>
    <property type="project" value="InterPro"/>
</dbReference>
<dbReference type="AlphaFoldDB" id="A0A7S1G454"/>
<dbReference type="EMBL" id="HBFS01005728">
    <property type="protein sequence ID" value="CAD8910656.1"/>
    <property type="molecule type" value="Transcribed_RNA"/>
</dbReference>
<protein>
    <recommendedName>
        <fullName evidence="2">Scaffold protein Nfu/NifU N-terminal domain-containing protein</fullName>
    </recommendedName>
</protein>
<dbReference type="GO" id="GO:0016226">
    <property type="term" value="P:iron-sulfur cluster assembly"/>
    <property type="evidence" value="ECO:0007669"/>
    <property type="project" value="InterPro"/>
</dbReference>
<dbReference type="PANTHER" id="PTHR11178:SF1">
    <property type="entry name" value="NFU1 IRON-SULFUR CLUSTER SCAFFOLD HOMOLOG, MITOCHONDRIAL"/>
    <property type="match status" value="1"/>
</dbReference>
<gene>
    <name evidence="3" type="ORF">BSP0115_LOCUS3861</name>
</gene>
<sequence length="295" mass="31174">MAAVRACLYGAAAPMAALRPAAAAAAHRAPLLARQAARFSVALRASVGVAGRSGAEGAVGAAGAGLARRAALVGASGRRTLFIGMQPTPNPDSMKFLPEGKQVLPPEFGTGRDYRNVEETKGAPLARQLFLLEGVTGVFLGPDFVSVSKQEELDWAELRPQIFGVIMDAYASGKPLVTRVEGAHDTAAAEEDDEVVEMIKELIETRIRPAVQDDGGDILFEGFDPEDGIVTVRLAGACVGCGSSEITLRNGVENMLMHYIPEVKGLAQAGDELQELSKEEFETMEQRLAAAGLRE</sequence>